<keyword evidence="8 12" id="KW-0648">Protein biosynthesis</keyword>
<feature type="domain" description="WHEP-TRS" evidence="14">
    <location>
        <begin position="653"/>
        <end position="710"/>
    </location>
</feature>
<dbReference type="PROSITE" id="PS51185">
    <property type="entry name" value="WHEP_TRS_2"/>
    <property type="match status" value="1"/>
</dbReference>
<dbReference type="InterPro" id="IPR015413">
    <property type="entry name" value="Methionyl/Leucyl_tRNA_Synth"/>
</dbReference>
<dbReference type="GO" id="GO:0005829">
    <property type="term" value="C:cytosol"/>
    <property type="evidence" value="ECO:0007669"/>
    <property type="project" value="TreeGrafter"/>
</dbReference>
<dbReference type="Gene3D" id="1.10.730.10">
    <property type="entry name" value="Isoleucyl-tRNA Synthetase, Domain 1"/>
    <property type="match status" value="1"/>
</dbReference>
<evidence type="ECO:0000256" key="8">
    <source>
        <dbReference type="ARBA" id="ARBA00022917"/>
    </source>
</evidence>
<sequence>MSTERRIRDAPEIFAKLLTPGEVILPDKGKENVLITSALPYCNNVPHLGNIIGSTLSADVFARYNRARNRKTLYICGTDEYGTATETQALKENITPKQLCDKYNALHRETYEWFELSFDSFGRTSAPEQTQICQEAYTNLSNNDMLQMQTKAQTYCEDCSKFLADRFVEGTCPHCGYGDARGDQCDGCAKTLDPTDLINPRCLVNRSHKITTRETAHMYVRLDVVQPRLEEWIKRSWKEGKWSPNSVVNSDGEIIDSRLKAGLRPSPITRDLTWGVPVPKTNDASSAMMEKKVLCKRIQNMGDSELIICSQMFGITAGYTPEWKQWWFNHEDVRLFQFMGKDNVYFHTVLWPGILLGDGRPWTMLHHLSTTEYLNYESGKFSKSRGVGVFGPGAKETGIPPSVWRYYLLASRPETSDSMFSWSDFIAGNNNVLLKNFGNFVNRVVKFLTDQFNGVVPESGDPAGPLPPNEDEADPSFVSEVNELFNEYVESMERVKLRQGLSTVMSISARGNLYLQRCNLTKALLEKDPKRCAQVLSRALNLIYALSALIHPFMPSTSDSILRQLNAPTRVIPTTLSTDILSSHKLGAPEYLFTVIKESKADEWRKKFGGAQKAVDAAVAENAPQLSKKKQAAAAKAAKAAKASAPPIPKTPQIVELEVQVKTQGERVRAIKEGKGQEGETLDTALAELLKLKASLKEAEEQVLKEQLEVVKTQA</sequence>
<dbReference type="AlphaFoldDB" id="A0A5N5QR00"/>
<organism evidence="15 16">
    <name type="scientific">Ceratobasidium theobromae</name>
    <dbReference type="NCBI Taxonomy" id="1582974"/>
    <lineage>
        <taxon>Eukaryota</taxon>
        <taxon>Fungi</taxon>
        <taxon>Dikarya</taxon>
        <taxon>Basidiomycota</taxon>
        <taxon>Agaricomycotina</taxon>
        <taxon>Agaricomycetes</taxon>
        <taxon>Cantharellales</taxon>
        <taxon>Ceratobasidiaceae</taxon>
        <taxon>Ceratobasidium</taxon>
    </lineage>
</organism>
<gene>
    <name evidence="15" type="ORF">CTheo_2584</name>
</gene>
<dbReference type="InterPro" id="IPR001412">
    <property type="entry name" value="aa-tRNA-synth_I_CS"/>
</dbReference>
<evidence type="ECO:0000259" key="14">
    <source>
        <dbReference type="PROSITE" id="PS51185"/>
    </source>
</evidence>
<dbReference type="InterPro" id="IPR041872">
    <property type="entry name" value="Anticodon_Met"/>
</dbReference>
<dbReference type="GO" id="GO:0006431">
    <property type="term" value="P:methionyl-tRNA aminoacylation"/>
    <property type="evidence" value="ECO:0007669"/>
    <property type="project" value="InterPro"/>
</dbReference>
<dbReference type="Gene3D" id="1.10.287.10">
    <property type="entry name" value="S15/NS1, RNA-binding"/>
    <property type="match status" value="1"/>
</dbReference>
<dbReference type="SUPFAM" id="SSF52374">
    <property type="entry name" value="Nucleotidylyl transferase"/>
    <property type="match status" value="1"/>
</dbReference>
<dbReference type="GO" id="GO:0017102">
    <property type="term" value="C:methionyl glutamyl tRNA synthetase complex"/>
    <property type="evidence" value="ECO:0007669"/>
    <property type="project" value="UniProtKB-ARBA"/>
</dbReference>
<feature type="coiled-coil region" evidence="13">
    <location>
        <begin position="682"/>
        <end position="709"/>
    </location>
</feature>
<accession>A0A5N5QR00</accession>
<dbReference type="SUPFAM" id="SSF57770">
    <property type="entry name" value="Methionyl-tRNA synthetase (MetRS), Zn-domain"/>
    <property type="match status" value="1"/>
</dbReference>
<keyword evidence="6 12" id="KW-0547">Nucleotide-binding</keyword>
<comment type="catalytic activity">
    <reaction evidence="11">
        <text>tRNA(Met) + L-methionine + ATP = L-methionyl-tRNA(Met) + AMP + diphosphate</text>
        <dbReference type="Rhea" id="RHEA:13481"/>
        <dbReference type="Rhea" id="RHEA-COMP:9667"/>
        <dbReference type="Rhea" id="RHEA-COMP:9698"/>
        <dbReference type="ChEBI" id="CHEBI:30616"/>
        <dbReference type="ChEBI" id="CHEBI:33019"/>
        <dbReference type="ChEBI" id="CHEBI:57844"/>
        <dbReference type="ChEBI" id="CHEBI:78442"/>
        <dbReference type="ChEBI" id="CHEBI:78530"/>
        <dbReference type="ChEBI" id="CHEBI:456215"/>
        <dbReference type="EC" id="6.1.1.10"/>
    </reaction>
</comment>
<dbReference type="SUPFAM" id="SSF47323">
    <property type="entry name" value="Anticodon-binding domain of a subclass of class I aminoacyl-tRNA synthetases"/>
    <property type="match status" value="1"/>
</dbReference>
<dbReference type="Pfam" id="PF09334">
    <property type="entry name" value="tRNA-synt_1g"/>
    <property type="match status" value="1"/>
</dbReference>
<dbReference type="PANTHER" id="PTHR45765">
    <property type="entry name" value="METHIONINE--TRNA LIGASE"/>
    <property type="match status" value="1"/>
</dbReference>
<dbReference type="InterPro" id="IPR014758">
    <property type="entry name" value="Met-tRNA_synth"/>
</dbReference>
<proteinExistence type="inferred from homology"/>
<keyword evidence="16" id="KW-1185">Reference proteome</keyword>
<dbReference type="FunFam" id="1.10.730.10:FF:000037">
    <property type="entry name" value="Methionyl-tRNA synthetase"/>
    <property type="match status" value="1"/>
</dbReference>
<dbReference type="FunFam" id="2.20.28.20:FF:000001">
    <property type="entry name" value="Methionine--tRNA ligase"/>
    <property type="match status" value="1"/>
</dbReference>
<dbReference type="InterPro" id="IPR029038">
    <property type="entry name" value="MetRS_Zn"/>
</dbReference>
<dbReference type="GO" id="GO:0005524">
    <property type="term" value="F:ATP binding"/>
    <property type="evidence" value="ECO:0007669"/>
    <property type="project" value="UniProtKB-KW"/>
</dbReference>
<dbReference type="PANTHER" id="PTHR45765:SF1">
    <property type="entry name" value="METHIONINE--TRNA LIGASE, CYTOPLASMIC"/>
    <property type="match status" value="1"/>
</dbReference>
<keyword evidence="13" id="KW-0175">Coiled coil</keyword>
<dbReference type="Gene3D" id="2.20.28.20">
    <property type="entry name" value="Methionyl-tRNA synthetase, Zn-domain"/>
    <property type="match status" value="1"/>
</dbReference>
<dbReference type="Pfam" id="PF19303">
    <property type="entry name" value="Anticodon_3"/>
    <property type="match status" value="1"/>
</dbReference>
<evidence type="ECO:0000256" key="1">
    <source>
        <dbReference type="ARBA" id="ARBA00004496"/>
    </source>
</evidence>
<dbReference type="GO" id="GO:0017101">
    <property type="term" value="C:aminoacyl-tRNA synthetase multienzyme complex"/>
    <property type="evidence" value="ECO:0007669"/>
    <property type="project" value="TreeGrafter"/>
</dbReference>
<dbReference type="OrthoDB" id="5844513at2759"/>
<keyword evidence="9 12" id="KW-0030">Aminoacyl-tRNA synthetase</keyword>
<evidence type="ECO:0000256" key="5">
    <source>
        <dbReference type="ARBA" id="ARBA00022598"/>
    </source>
</evidence>
<dbReference type="InterPro" id="IPR009068">
    <property type="entry name" value="uS15_NS1_RNA-bd_sf"/>
</dbReference>
<evidence type="ECO:0000256" key="7">
    <source>
        <dbReference type="ARBA" id="ARBA00022840"/>
    </source>
</evidence>
<keyword evidence="7 12" id="KW-0067">ATP-binding</keyword>
<evidence type="ECO:0000256" key="12">
    <source>
        <dbReference type="RuleBase" id="RU363039"/>
    </source>
</evidence>
<evidence type="ECO:0000313" key="16">
    <source>
        <dbReference type="Proteomes" id="UP000383932"/>
    </source>
</evidence>
<dbReference type="CDD" id="cd07957">
    <property type="entry name" value="Anticodon_Ia_Met"/>
    <property type="match status" value="1"/>
</dbReference>
<reference evidence="15 16" key="1">
    <citation type="journal article" date="2019" name="Fungal Biol. Biotechnol.">
        <title>Draft genome sequence of fastidious pathogen Ceratobasidium theobromae, which causes vascular-streak dieback in Theobroma cacao.</title>
        <authorList>
            <person name="Ali S.S."/>
            <person name="Asman A."/>
            <person name="Shao J."/>
            <person name="Firmansyah A.P."/>
            <person name="Susilo A.W."/>
            <person name="Rosmana A."/>
            <person name="McMahon P."/>
            <person name="Junaid M."/>
            <person name="Guest D."/>
            <person name="Kheng T.Y."/>
            <person name="Meinhardt L.W."/>
            <person name="Bailey B.A."/>
        </authorList>
    </citation>
    <scope>NUCLEOTIDE SEQUENCE [LARGE SCALE GENOMIC DNA]</scope>
    <source>
        <strain evidence="15 16">CT2</strain>
    </source>
</reference>
<dbReference type="InterPro" id="IPR033911">
    <property type="entry name" value="MetRS_core"/>
</dbReference>
<dbReference type="EC" id="6.1.1.10" evidence="3"/>
<keyword evidence="5 12" id="KW-0436">Ligase</keyword>
<evidence type="ECO:0000313" key="15">
    <source>
        <dbReference type="EMBL" id="KAB5593983.1"/>
    </source>
</evidence>
<dbReference type="InterPro" id="IPR023458">
    <property type="entry name" value="Met-tRNA_ligase_1"/>
</dbReference>
<dbReference type="PRINTS" id="PR01041">
    <property type="entry name" value="TRNASYNTHMET"/>
</dbReference>
<dbReference type="Gene3D" id="3.40.50.620">
    <property type="entry name" value="HUPs"/>
    <property type="match status" value="1"/>
</dbReference>
<keyword evidence="4" id="KW-0963">Cytoplasm</keyword>
<comment type="subcellular location">
    <subcellularLocation>
        <location evidence="1">Cytoplasm</location>
    </subcellularLocation>
</comment>
<dbReference type="EMBL" id="SSOP01000027">
    <property type="protein sequence ID" value="KAB5593983.1"/>
    <property type="molecule type" value="Genomic_DNA"/>
</dbReference>
<dbReference type="GO" id="GO:0004825">
    <property type="term" value="F:methionine-tRNA ligase activity"/>
    <property type="evidence" value="ECO:0007669"/>
    <property type="project" value="UniProtKB-EC"/>
</dbReference>
<protein>
    <recommendedName>
        <fullName evidence="3">methionine--tRNA ligase</fullName>
        <ecNumber evidence="3">6.1.1.10</ecNumber>
    </recommendedName>
    <alternativeName>
        <fullName evidence="10">Methionyl-tRNA synthetase</fullName>
    </alternativeName>
</protein>
<dbReference type="InterPro" id="IPR000738">
    <property type="entry name" value="WHEP-TRS_dom"/>
</dbReference>
<dbReference type="InterPro" id="IPR009080">
    <property type="entry name" value="tRNAsynth_Ia_anticodon-bd"/>
</dbReference>
<dbReference type="GO" id="GO:0036464">
    <property type="term" value="C:cytoplasmic ribonucleoprotein granule"/>
    <property type="evidence" value="ECO:0007669"/>
    <property type="project" value="UniProtKB-ARBA"/>
</dbReference>
<dbReference type="PROSITE" id="PS00178">
    <property type="entry name" value="AA_TRNA_LIGASE_I"/>
    <property type="match status" value="1"/>
</dbReference>
<dbReference type="SUPFAM" id="SSF47060">
    <property type="entry name" value="S15/NS1 RNA-binding domain"/>
    <property type="match status" value="1"/>
</dbReference>
<evidence type="ECO:0000256" key="3">
    <source>
        <dbReference type="ARBA" id="ARBA00012838"/>
    </source>
</evidence>
<evidence type="ECO:0000256" key="13">
    <source>
        <dbReference type="SAM" id="Coils"/>
    </source>
</evidence>
<evidence type="ECO:0000256" key="4">
    <source>
        <dbReference type="ARBA" id="ARBA00022490"/>
    </source>
</evidence>
<evidence type="ECO:0000256" key="6">
    <source>
        <dbReference type="ARBA" id="ARBA00022741"/>
    </source>
</evidence>
<dbReference type="NCBIfam" id="TIGR00398">
    <property type="entry name" value="metG"/>
    <property type="match status" value="1"/>
</dbReference>
<evidence type="ECO:0000256" key="9">
    <source>
        <dbReference type="ARBA" id="ARBA00023146"/>
    </source>
</evidence>
<dbReference type="Proteomes" id="UP000383932">
    <property type="component" value="Unassembled WGS sequence"/>
</dbReference>
<evidence type="ECO:0000256" key="10">
    <source>
        <dbReference type="ARBA" id="ARBA00030904"/>
    </source>
</evidence>
<comment type="similarity">
    <text evidence="2 12">Belongs to the class-I aminoacyl-tRNA synthetase family.</text>
</comment>
<evidence type="ECO:0000256" key="11">
    <source>
        <dbReference type="ARBA" id="ARBA00047364"/>
    </source>
</evidence>
<comment type="caution">
    <text evidence="15">The sequence shown here is derived from an EMBL/GenBank/DDBJ whole genome shotgun (WGS) entry which is preliminary data.</text>
</comment>
<name>A0A5N5QR00_9AGAM</name>
<dbReference type="CDD" id="cd01200">
    <property type="entry name" value="WHEPGMRS_RNA"/>
    <property type="match status" value="1"/>
</dbReference>
<evidence type="ECO:0000256" key="2">
    <source>
        <dbReference type="ARBA" id="ARBA00005594"/>
    </source>
</evidence>
<dbReference type="InterPro" id="IPR014729">
    <property type="entry name" value="Rossmann-like_a/b/a_fold"/>
</dbReference>